<organism evidence="1 2">
    <name type="scientific">Bacillus lumedeiriae</name>
    <dbReference type="NCBI Taxonomy" id="3058829"/>
    <lineage>
        <taxon>Bacteria</taxon>
        <taxon>Bacillati</taxon>
        <taxon>Bacillota</taxon>
        <taxon>Bacilli</taxon>
        <taxon>Bacillales</taxon>
        <taxon>Bacillaceae</taxon>
        <taxon>Bacillus</taxon>
    </lineage>
</organism>
<proteinExistence type="predicted"/>
<comment type="caution">
    <text evidence="1">The sequence shown here is derived from an EMBL/GenBank/DDBJ whole genome shotgun (WGS) entry which is preliminary data.</text>
</comment>
<dbReference type="PANTHER" id="PTHR42535">
    <property type="entry name" value="OOKINETE PROTEIN, PUTATIVE-RELATED"/>
    <property type="match status" value="1"/>
</dbReference>
<reference evidence="1 2" key="1">
    <citation type="submission" date="2023-07" db="EMBL/GenBank/DDBJ databases">
        <title>Bacillus lucianemedeirus sp. nov, a new species isolated from an immunobiological production facility.</title>
        <authorList>
            <person name="Costa L.V."/>
            <person name="Miranda R.V.S.L."/>
            <person name="Brandao M.L.L."/>
            <person name="Reis C.M.F."/>
            <person name="Frazao A.M."/>
            <person name="Cruz F.V."/>
            <person name="Baio P.V.P."/>
            <person name="Veras J.F.C."/>
            <person name="Ramos J.N."/>
            <person name="Vieira V."/>
        </authorList>
    </citation>
    <scope>NUCLEOTIDE SEQUENCE [LARGE SCALE GENOMIC DNA]</scope>
    <source>
        <strain evidence="1 2">B190/17</strain>
    </source>
</reference>
<sequence>MESKLLLYLKFENNIADSSDNHINGTLIGGVNYEQGVDGSGKAIVLGGLSSPDRISIPFDPSFQFSNEITISYWLKINNKRGTDGNGNEKTEGFHSIFQGSKVSNLLYTNWGNSTFYYPSNNIRLQAGGILNTHEWVHISYVISANSAVSYVNGVKYSENSEATPIDLSTSSGFSIGRQADNWYPLDGSLDNFRIYNRALNANEVKSLYETKQ</sequence>
<gene>
    <name evidence="1" type="ORF">QYG89_07745</name>
</gene>
<dbReference type="PANTHER" id="PTHR42535:SF2">
    <property type="entry name" value="CHROMOSOME UNDETERMINED SCAFFOLD_146, WHOLE GENOME SHOTGUN SEQUENCE"/>
    <property type="match status" value="1"/>
</dbReference>
<evidence type="ECO:0000313" key="2">
    <source>
        <dbReference type="Proteomes" id="UP001619911"/>
    </source>
</evidence>
<name>A0ABW8I7T5_9BACI</name>
<dbReference type="Pfam" id="PF13385">
    <property type="entry name" value="Laminin_G_3"/>
    <property type="match status" value="1"/>
</dbReference>
<dbReference type="InterPro" id="IPR013320">
    <property type="entry name" value="ConA-like_dom_sf"/>
</dbReference>
<dbReference type="RefSeq" id="WP_404316278.1">
    <property type="nucleotide sequence ID" value="NZ_JAUIYO010000004.1"/>
</dbReference>
<dbReference type="Gene3D" id="2.60.120.200">
    <property type="match status" value="1"/>
</dbReference>
<accession>A0ABW8I7T5</accession>
<dbReference type="EMBL" id="JAUIYO010000004">
    <property type="protein sequence ID" value="MFK2825569.1"/>
    <property type="molecule type" value="Genomic_DNA"/>
</dbReference>
<protein>
    <submittedName>
        <fullName evidence="1">LamG domain-containing protein</fullName>
    </submittedName>
</protein>
<evidence type="ECO:0000313" key="1">
    <source>
        <dbReference type="EMBL" id="MFK2825569.1"/>
    </source>
</evidence>
<dbReference type="SUPFAM" id="SSF49899">
    <property type="entry name" value="Concanavalin A-like lectins/glucanases"/>
    <property type="match status" value="1"/>
</dbReference>
<keyword evidence="2" id="KW-1185">Reference proteome</keyword>
<dbReference type="Proteomes" id="UP001619911">
    <property type="component" value="Unassembled WGS sequence"/>
</dbReference>